<dbReference type="PANTHER" id="PTHR23413">
    <property type="entry name" value="60S RIBOSOMAL PROTEIN L32 AND DNA-DIRECTED RNA POLYMERASE II, SUBUNIT N"/>
    <property type="match status" value="1"/>
</dbReference>
<evidence type="ECO:0000256" key="4">
    <source>
        <dbReference type="SAM" id="MobiDB-lite"/>
    </source>
</evidence>
<evidence type="ECO:0000256" key="2">
    <source>
        <dbReference type="ARBA" id="ARBA00022980"/>
    </source>
</evidence>
<evidence type="ECO:0000313" key="5">
    <source>
        <dbReference type="EMBL" id="VFV32599.1"/>
    </source>
</evidence>
<feature type="region of interest" description="Disordered" evidence="4">
    <location>
        <begin position="31"/>
        <end position="58"/>
    </location>
</feature>
<reference evidence="5 6" key="1">
    <citation type="submission" date="2019-01" db="EMBL/GenBank/DDBJ databases">
        <authorList>
            <person name="Alioto T."/>
            <person name="Alioto T."/>
        </authorList>
    </citation>
    <scope>NUCLEOTIDE SEQUENCE [LARGE SCALE GENOMIC DNA]</scope>
</reference>
<protein>
    <submittedName>
        <fullName evidence="5">60s ribosomal protein l32-like</fullName>
    </submittedName>
</protein>
<keyword evidence="6" id="KW-1185">Reference proteome</keyword>
<accession>A0A485NK70</accession>
<evidence type="ECO:0000313" key="6">
    <source>
        <dbReference type="Proteomes" id="UP000386466"/>
    </source>
</evidence>
<evidence type="ECO:0000256" key="1">
    <source>
        <dbReference type="ARBA" id="ARBA00008431"/>
    </source>
</evidence>
<dbReference type="GO" id="GO:0022625">
    <property type="term" value="C:cytosolic large ribosomal subunit"/>
    <property type="evidence" value="ECO:0007669"/>
    <property type="project" value="TreeGrafter"/>
</dbReference>
<proteinExistence type="inferred from homology"/>
<dbReference type="SUPFAM" id="SSF52042">
    <property type="entry name" value="Ribosomal protein L32e"/>
    <property type="match status" value="1"/>
</dbReference>
<gene>
    <name evidence="5" type="ORF">LYPA_23C004513</name>
</gene>
<name>A0A485NK70_LYNPA</name>
<sequence length="135" mass="15530">MATLRLPVKPRIVKKRTNKFIWRHSDPHVKSQCNWRKPRGIGETGGRQSKGQISMPNIGYESSKKTKYMLPSGFRKFLVHHIKELEVLPIYNKSYCTEIAHNVSSQTHQAKAERAAQLATRVTNPDVRLHGKENE</sequence>
<dbReference type="InterPro" id="IPR036351">
    <property type="entry name" value="Ribosomal_eL32_sf"/>
</dbReference>
<dbReference type="CDD" id="cd00513">
    <property type="entry name" value="Ribosomal_L32_L32e"/>
    <property type="match status" value="1"/>
</dbReference>
<dbReference type="Proteomes" id="UP000386466">
    <property type="component" value="Unassembled WGS sequence"/>
</dbReference>
<keyword evidence="3" id="KW-0687">Ribonucleoprotein</keyword>
<dbReference type="AlphaFoldDB" id="A0A485NK70"/>
<dbReference type="GO" id="GO:0006412">
    <property type="term" value="P:translation"/>
    <property type="evidence" value="ECO:0007669"/>
    <property type="project" value="InterPro"/>
</dbReference>
<dbReference type="SMART" id="SM01393">
    <property type="entry name" value="Ribosomal_L32e"/>
    <property type="match status" value="1"/>
</dbReference>
<comment type="similarity">
    <text evidence="1">Belongs to the eukaryotic ribosomal protein eL32 family.</text>
</comment>
<dbReference type="InterPro" id="IPR001515">
    <property type="entry name" value="Ribosomal_eL32"/>
</dbReference>
<organism evidence="5 6">
    <name type="scientific">Lynx pardinus</name>
    <name type="common">Iberian lynx</name>
    <name type="synonym">Felis pardina</name>
    <dbReference type="NCBI Taxonomy" id="191816"/>
    <lineage>
        <taxon>Eukaryota</taxon>
        <taxon>Metazoa</taxon>
        <taxon>Chordata</taxon>
        <taxon>Craniata</taxon>
        <taxon>Vertebrata</taxon>
        <taxon>Euteleostomi</taxon>
        <taxon>Mammalia</taxon>
        <taxon>Eutheria</taxon>
        <taxon>Laurasiatheria</taxon>
        <taxon>Carnivora</taxon>
        <taxon>Feliformia</taxon>
        <taxon>Felidae</taxon>
        <taxon>Felinae</taxon>
        <taxon>Lynx</taxon>
    </lineage>
</organism>
<feature type="compositionally biased region" description="Polar residues" evidence="4">
    <location>
        <begin position="46"/>
        <end position="55"/>
    </location>
</feature>
<dbReference type="GO" id="GO:0003735">
    <property type="term" value="F:structural constituent of ribosome"/>
    <property type="evidence" value="ECO:0007669"/>
    <property type="project" value="InterPro"/>
</dbReference>
<keyword evidence="2 5" id="KW-0689">Ribosomal protein</keyword>
<evidence type="ECO:0000256" key="3">
    <source>
        <dbReference type="ARBA" id="ARBA00023274"/>
    </source>
</evidence>
<dbReference type="Pfam" id="PF01655">
    <property type="entry name" value="Ribosomal_L32e"/>
    <property type="match status" value="1"/>
</dbReference>
<dbReference type="EMBL" id="CAAGRJ010017203">
    <property type="protein sequence ID" value="VFV32599.1"/>
    <property type="molecule type" value="Genomic_DNA"/>
</dbReference>
<dbReference type="PANTHER" id="PTHR23413:SF6">
    <property type="entry name" value="LARGE RIBOSOMAL SUBUNIT PROTEIN EL32"/>
    <property type="match status" value="1"/>
</dbReference>